<gene>
    <name evidence="2" type="ORF">CLV40_10746</name>
</gene>
<evidence type="ECO:0000313" key="3">
    <source>
        <dbReference type="Proteomes" id="UP000239203"/>
    </source>
</evidence>
<dbReference type="InterPro" id="IPR029052">
    <property type="entry name" value="Metallo-depent_PP-like"/>
</dbReference>
<sequence length="571" mass="61958">MPRPRPADLSAREVGFQRREAVRWLAPGVLVTTGLQSVIAAIFGSYADKRELQGSLDADLHDHGDGTELWFDFVADLGDGFDATYSVASLLAADHLDVDGHRLPRGGLLVMGGDEVYPSASTSAYEDRSKGVYRAAFPAVEGEPPALYALPGNHDWYDGLTAFLRVFAQQRSFGGWQTAQARSYFAIRLPNRWWLLAIDTQFDDYVDAPQLEYFRRATAEMAAGDAVILCTSKPAWVAAGSGGETKGYDTIEFFDREIVRAKGAETRVMLSGDKHHYARFAERDGTGRQRVTCGLGGAYLAATHRLPETLCLPPAESRVREPSPPAFYDLETRYPDRDTSRRLAAGITALPWRNRTFWALTGAFQTVMTLAVLYGIVQTDIGARGFFGLLGSWAPAAIIGVVLVVAGTTFARMGGKTKPAAARFAGVLHAFAHIGLSVGWSFLVVALYKHALPDGAGQDWATLAVVGLGTPVVIGFVDAEIVAIYLLLASRANINLNEVMAGQSIEDYKGFLRLRIAANGDLTIHPVRLDRVCRDWRAQPAADATAPWFAPGTPLAPHLIEPPITVPRVSG</sequence>
<evidence type="ECO:0008006" key="4">
    <source>
        <dbReference type="Google" id="ProtNLM"/>
    </source>
</evidence>
<dbReference type="SUPFAM" id="SSF56300">
    <property type="entry name" value="Metallo-dependent phosphatases"/>
    <property type="match status" value="1"/>
</dbReference>
<feature type="transmembrane region" description="Helical" evidence="1">
    <location>
        <begin position="424"/>
        <end position="448"/>
    </location>
</feature>
<comment type="caution">
    <text evidence="2">The sequence shown here is derived from an EMBL/GenBank/DDBJ whole genome shotgun (WGS) entry which is preliminary data.</text>
</comment>
<accession>A0A2S6GQD6</accession>
<reference evidence="2 3" key="1">
    <citation type="submission" date="2018-02" db="EMBL/GenBank/DDBJ databases">
        <title>Genomic Encyclopedia of Archaeal and Bacterial Type Strains, Phase II (KMG-II): from individual species to whole genera.</title>
        <authorList>
            <person name="Goeker M."/>
        </authorList>
    </citation>
    <scope>NUCLEOTIDE SEQUENCE [LARGE SCALE GENOMIC DNA]</scope>
    <source>
        <strain evidence="2 3">YU 961-1</strain>
    </source>
</reference>
<keyword evidence="3" id="KW-1185">Reference proteome</keyword>
<feature type="transmembrane region" description="Helical" evidence="1">
    <location>
        <begin position="357"/>
        <end position="377"/>
    </location>
</feature>
<feature type="transmembrane region" description="Helical" evidence="1">
    <location>
        <begin position="460"/>
        <end position="488"/>
    </location>
</feature>
<evidence type="ECO:0000256" key="1">
    <source>
        <dbReference type="SAM" id="Phobius"/>
    </source>
</evidence>
<organism evidence="2 3">
    <name type="scientific">Actinokineospora auranticolor</name>
    <dbReference type="NCBI Taxonomy" id="155976"/>
    <lineage>
        <taxon>Bacteria</taxon>
        <taxon>Bacillati</taxon>
        <taxon>Actinomycetota</taxon>
        <taxon>Actinomycetes</taxon>
        <taxon>Pseudonocardiales</taxon>
        <taxon>Pseudonocardiaceae</taxon>
        <taxon>Actinokineospora</taxon>
    </lineage>
</organism>
<keyword evidence="1" id="KW-0812">Transmembrane</keyword>
<dbReference type="AlphaFoldDB" id="A0A2S6GQD6"/>
<keyword evidence="1" id="KW-0472">Membrane</keyword>
<proteinExistence type="predicted"/>
<keyword evidence="1" id="KW-1133">Transmembrane helix</keyword>
<feature type="transmembrane region" description="Helical" evidence="1">
    <location>
        <begin position="24"/>
        <end position="46"/>
    </location>
</feature>
<dbReference type="PANTHER" id="PTHR34211">
    <property type="entry name" value="CALCINEURIN-LIKE METALLO-PHOSPHOESTERASE SUPERFAMILY PROTEIN"/>
    <property type="match status" value="1"/>
</dbReference>
<dbReference type="EMBL" id="PTIX01000007">
    <property type="protein sequence ID" value="PPK67383.1"/>
    <property type="molecule type" value="Genomic_DNA"/>
</dbReference>
<protein>
    <recommendedName>
        <fullName evidence="4">Calcineurin-like phosphoesterase family protein</fullName>
    </recommendedName>
</protein>
<evidence type="ECO:0000313" key="2">
    <source>
        <dbReference type="EMBL" id="PPK67383.1"/>
    </source>
</evidence>
<dbReference type="Proteomes" id="UP000239203">
    <property type="component" value="Unassembled WGS sequence"/>
</dbReference>
<dbReference type="Gene3D" id="3.60.21.10">
    <property type="match status" value="1"/>
</dbReference>
<feature type="transmembrane region" description="Helical" evidence="1">
    <location>
        <begin position="389"/>
        <end position="412"/>
    </location>
</feature>
<dbReference type="PANTHER" id="PTHR34211:SF3">
    <property type="entry name" value="CALCINEURIN-LIKE METALLO-PHOSPHOESTERASE SUPERFAMILY PROTEIN"/>
    <property type="match status" value="1"/>
</dbReference>
<name>A0A2S6GQD6_9PSEU</name>